<feature type="region of interest" description="Disordered" evidence="7">
    <location>
        <begin position="231"/>
        <end position="273"/>
    </location>
</feature>
<feature type="compositionally biased region" description="Polar residues" evidence="7">
    <location>
        <begin position="234"/>
        <end position="273"/>
    </location>
</feature>
<dbReference type="RefSeq" id="XP_022253634.1">
    <property type="nucleotide sequence ID" value="XM_022397926.1"/>
</dbReference>
<comment type="subcellular location">
    <subcellularLocation>
        <location evidence="1">Nucleus</location>
    </subcellularLocation>
</comment>
<evidence type="ECO:0000256" key="5">
    <source>
        <dbReference type="ARBA" id="ARBA00023163"/>
    </source>
</evidence>
<keyword evidence="8" id="KW-1185">Reference proteome</keyword>
<gene>
    <name evidence="9 10 11 12 13" type="primary">LOC106469411</name>
</gene>
<feature type="compositionally biased region" description="Basic and acidic residues" evidence="7">
    <location>
        <begin position="30"/>
        <end position="70"/>
    </location>
</feature>
<evidence type="ECO:0000313" key="12">
    <source>
        <dbReference type="RefSeq" id="XP_022253636.1"/>
    </source>
</evidence>
<keyword evidence="3" id="KW-0805">Transcription regulation</keyword>
<evidence type="ECO:0000256" key="3">
    <source>
        <dbReference type="ARBA" id="ARBA00023015"/>
    </source>
</evidence>
<keyword evidence="4" id="KW-0238">DNA-binding</keyword>
<dbReference type="Pfam" id="PF15337">
    <property type="entry name" value="Vasculin"/>
    <property type="match status" value="1"/>
</dbReference>
<accession>A0ABM1TCM7</accession>
<evidence type="ECO:0000313" key="11">
    <source>
        <dbReference type="RefSeq" id="XP_022253635.1"/>
    </source>
</evidence>
<name>A0ABM1TCM7_LIMPO</name>
<dbReference type="PANTHER" id="PTHR14339">
    <property type="entry name" value="VASCULIN"/>
    <property type="match status" value="1"/>
</dbReference>
<evidence type="ECO:0000256" key="2">
    <source>
        <dbReference type="ARBA" id="ARBA00010099"/>
    </source>
</evidence>
<keyword evidence="5" id="KW-0804">Transcription</keyword>
<evidence type="ECO:0000313" key="13">
    <source>
        <dbReference type="RefSeq" id="XP_022253637.1"/>
    </source>
</evidence>
<feature type="compositionally biased region" description="Low complexity" evidence="7">
    <location>
        <begin position="316"/>
        <end position="331"/>
    </location>
</feature>
<dbReference type="RefSeq" id="XP_022253633.1">
    <property type="nucleotide sequence ID" value="XM_022397925.1"/>
</dbReference>
<reference evidence="9 10" key="1">
    <citation type="submission" date="2025-05" db="UniProtKB">
        <authorList>
            <consortium name="RefSeq"/>
        </authorList>
    </citation>
    <scope>IDENTIFICATION</scope>
    <source>
        <tissue evidence="9 10">Muscle</tissue>
    </source>
</reference>
<evidence type="ECO:0000313" key="9">
    <source>
        <dbReference type="RefSeq" id="XP_022253633.1"/>
    </source>
</evidence>
<feature type="region of interest" description="Disordered" evidence="7">
    <location>
        <begin position="288"/>
        <end position="357"/>
    </location>
</feature>
<organism evidence="8 9">
    <name type="scientific">Limulus polyphemus</name>
    <name type="common">Atlantic horseshoe crab</name>
    <dbReference type="NCBI Taxonomy" id="6850"/>
    <lineage>
        <taxon>Eukaryota</taxon>
        <taxon>Metazoa</taxon>
        <taxon>Ecdysozoa</taxon>
        <taxon>Arthropoda</taxon>
        <taxon>Chelicerata</taxon>
        <taxon>Merostomata</taxon>
        <taxon>Xiphosura</taxon>
        <taxon>Limulidae</taxon>
        <taxon>Limulus</taxon>
    </lineage>
</organism>
<evidence type="ECO:0000256" key="7">
    <source>
        <dbReference type="SAM" id="MobiDB-lite"/>
    </source>
</evidence>
<evidence type="ECO:0000256" key="4">
    <source>
        <dbReference type="ARBA" id="ARBA00023125"/>
    </source>
</evidence>
<dbReference type="GeneID" id="106469411"/>
<dbReference type="RefSeq" id="XP_022253637.1">
    <property type="nucleotide sequence ID" value="XM_022397929.1"/>
</dbReference>
<sequence length="517" mass="57412">MASNNAPTHDFAPAWLKIPLVENTRPLGSDSEREGHISRREEHRASYGRRPRESDQPRLHETGRDQEGKRKSYFLPRHHPVDSDDDTQHYFNSRQFGSGSSVSHSAQSQPSVLRRPHSRHDFRDPSYHSKYGFSHHGESAEGFGNVKAKSKQLVSSSGPNMEAVNGKGKGVSGNNFHQEFPSLHGESADVLSTQPPQVNGGVWKNPRNAKVHGTIISKKIHLVQRPIKTDLGVETQSTSPSGVSTLPGNTANSLKPNSLGSVVSQGSKTNDSTQARCSLFKPLVPAAKQTSQVKKPNRDGVRLSSKEPMTNGLGITRSSSATSTSQPLSNSGSRSKSTPTPPPHMEILIKNPKTRGNKGEFLKALQSEEGGRNELYQKNDNHQKRSDEDFSQVILDKLHDDRETCVNGINIEKVSFRDEEESEDVNILSSSLEAEERLLREMGWKEECLDDDDYAPLTEEELQEFHDLTQKLQVNERKNGIQRNFHLNWSPKRVPAMANVVLPVDADWSSSSDSDSD</sequence>
<comment type="similarity">
    <text evidence="2">Belongs to the vasculin family.</text>
</comment>
<proteinExistence type="inferred from homology"/>
<dbReference type="Proteomes" id="UP000694941">
    <property type="component" value="Unplaced"/>
</dbReference>
<evidence type="ECO:0000256" key="1">
    <source>
        <dbReference type="ARBA" id="ARBA00004123"/>
    </source>
</evidence>
<feature type="compositionally biased region" description="Low complexity" evidence="7">
    <location>
        <begin position="93"/>
        <end position="111"/>
    </location>
</feature>
<evidence type="ECO:0000313" key="8">
    <source>
        <dbReference type="Proteomes" id="UP000694941"/>
    </source>
</evidence>
<feature type="region of interest" description="Disordered" evidence="7">
    <location>
        <begin position="1"/>
        <end position="125"/>
    </location>
</feature>
<protein>
    <submittedName>
        <fullName evidence="9 10">Vasculin-like protein 1 isoform X1</fullName>
    </submittedName>
</protein>
<evidence type="ECO:0000256" key="6">
    <source>
        <dbReference type="ARBA" id="ARBA00023242"/>
    </source>
</evidence>
<feature type="compositionally biased region" description="Basic and acidic residues" evidence="7">
    <location>
        <begin position="79"/>
        <end position="88"/>
    </location>
</feature>
<dbReference type="RefSeq" id="XP_022253636.1">
    <property type="nucleotide sequence ID" value="XM_022397928.1"/>
</dbReference>
<feature type="compositionally biased region" description="Basic and acidic residues" evidence="7">
    <location>
        <begin position="296"/>
        <end position="305"/>
    </location>
</feature>
<evidence type="ECO:0000313" key="10">
    <source>
        <dbReference type="RefSeq" id="XP_022253634.1"/>
    </source>
</evidence>
<dbReference type="RefSeq" id="XP_022253635.1">
    <property type="nucleotide sequence ID" value="XM_022397927.1"/>
</dbReference>
<keyword evidence="6" id="KW-0539">Nucleus</keyword>
<dbReference type="InterPro" id="IPR028128">
    <property type="entry name" value="Vasculin_fam"/>
</dbReference>
<dbReference type="PANTHER" id="PTHR14339:SF12">
    <property type="entry name" value="VASCULIN"/>
    <property type="match status" value="1"/>
</dbReference>